<name>A0ABY9E9K4_9GAMM</name>
<reference evidence="1 2" key="1">
    <citation type="submission" date="2022-05" db="EMBL/GenBank/DDBJ databases">
        <title>Microbulbifer sp. nov., isolated from sponge.</title>
        <authorList>
            <person name="Gao L."/>
        </authorList>
    </citation>
    <scope>NUCLEOTIDE SEQUENCE [LARGE SCALE GENOMIC DNA]</scope>
    <source>
        <strain evidence="1 2">MI-G</strain>
    </source>
</reference>
<dbReference type="Proteomes" id="UP001321520">
    <property type="component" value="Chromosome"/>
</dbReference>
<accession>A0ABY9E9K4</accession>
<protein>
    <submittedName>
        <fullName evidence="1">Uncharacterized protein</fullName>
    </submittedName>
</protein>
<keyword evidence="2" id="KW-1185">Reference proteome</keyword>
<dbReference type="InterPro" id="IPR046525">
    <property type="entry name" value="DUF6702"/>
</dbReference>
<gene>
    <name evidence="1" type="ORF">M8T91_17865</name>
</gene>
<proteinExistence type="predicted"/>
<dbReference type="EMBL" id="CP098023">
    <property type="protein sequence ID" value="WKD49734.1"/>
    <property type="molecule type" value="Genomic_DNA"/>
</dbReference>
<dbReference type="RefSeq" id="WP_301415585.1">
    <property type="nucleotide sequence ID" value="NZ_CP098023.1"/>
</dbReference>
<organism evidence="1 2">
    <name type="scientific">Microbulbifer spongiae</name>
    <dbReference type="NCBI Taxonomy" id="2944933"/>
    <lineage>
        <taxon>Bacteria</taxon>
        <taxon>Pseudomonadati</taxon>
        <taxon>Pseudomonadota</taxon>
        <taxon>Gammaproteobacteria</taxon>
        <taxon>Cellvibrionales</taxon>
        <taxon>Microbulbiferaceae</taxon>
        <taxon>Microbulbifer</taxon>
    </lineage>
</organism>
<sequence length="161" mass="18280">MKQFFPLISVMGLLIFSLHAEAHRYHFGLTEISLNERAQTLEISHRFFVADIEKALSLAASKSLHSAQKQMEGYVNTRFQISDGNGDILHPRWVGMESDVHDIWIYQEVPLADIGSGKLKIRQSMLMEIERDQINTINVTHNGKTQSYTLKPGNSQVEIAI</sequence>
<evidence type="ECO:0000313" key="1">
    <source>
        <dbReference type="EMBL" id="WKD49734.1"/>
    </source>
</evidence>
<evidence type="ECO:0000313" key="2">
    <source>
        <dbReference type="Proteomes" id="UP001321520"/>
    </source>
</evidence>
<dbReference type="Pfam" id="PF20420">
    <property type="entry name" value="DUF6702"/>
    <property type="match status" value="1"/>
</dbReference>